<protein>
    <recommendedName>
        <fullName evidence="3">SWIM-type domain-containing protein</fullName>
    </recommendedName>
</protein>
<dbReference type="OrthoDB" id="6622541at2759"/>
<dbReference type="PANTHER" id="PTHR47526:SF3">
    <property type="entry name" value="PHD-TYPE DOMAIN-CONTAINING PROTEIN"/>
    <property type="match status" value="1"/>
</dbReference>
<accession>A0A164LC13</accession>
<evidence type="ECO:0000313" key="1">
    <source>
        <dbReference type="EMBL" id="KZS03977.1"/>
    </source>
</evidence>
<dbReference type="PANTHER" id="PTHR47526">
    <property type="entry name" value="ATP-DEPENDENT DNA HELICASE"/>
    <property type="match status" value="1"/>
</dbReference>
<sequence length="197" mass="22284">METIGNTIQIGTYGNRIVEKMTENFKLSSHSNSLGVLEKARYIEKLKLVQCYCPYIIPENFWKYSPALAGFIPPTNKEEIFMHLIVKHSPLTLEQYRAFKNLEAEKYLERQWVKCYAGLPLPNGFIVVKAKLTHSQSTNDPPLLPWSALSRDHGQVIATHCDCIAGLGEVCFHIAALLYLIVEANIRLINLPVTSLP</sequence>
<proteinExistence type="predicted"/>
<evidence type="ECO:0008006" key="3">
    <source>
        <dbReference type="Google" id="ProtNLM"/>
    </source>
</evidence>
<gene>
    <name evidence="1" type="ORF">APZ42_033175</name>
</gene>
<organism evidence="1 2">
    <name type="scientific">Daphnia magna</name>
    <dbReference type="NCBI Taxonomy" id="35525"/>
    <lineage>
        <taxon>Eukaryota</taxon>
        <taxon>Metazoa</taxon>
        <taxon>Ecdysozoa</taxon>
        <taxon>Arthropoda</taxon>
        <taxon>Crustacea</taxon>
        <taxon>Branchiopoda</taxon>
        <taxon>Diplostraca</taxon>
        <taxon>Cladocera</taxon>
        <taxon>Anomopoda</taxon>
        <taxon>Daphniidae</taxon>
        <taxon>Daphnia</taxon>
    </lineage>
</organism>
<dbReference type="AlphaFoldDB" id="A0A164LC13"/>
<dbReference type="EMBL" id="LRGB01003150">
    <property type="protein sequence ID" value="KZS03977.1"/>
    <property type="molecule type" value="Genomic_DNA"/>
</dbReference>
<evidence type="ECO:0000313" key="2">
    <source>
        <dbReference type="Proteomes" id="UP000076858"/>
    </source>
</evidence>
<dbReference type="Proteomes" id="UP000076858">
    <property type="component" value="Unassembled WGS sequence"/>
</dbReference>
<comment type="caution">
    <text evidence="1">The sequence shown here is derived from an EMBL/GenBank/DDBJ whole genome shotgun (WGS) entry which is preliminary data.</text>
</comment>
<name>A0A164LC13_9CRUS</name>
<keyword evidence="2" id="KW-1185">Reference proteome</keyword>
<reference evidence="1 2" key="1">
    <citation type="submission" date="2016-03" db="EMBL/GenBank/DDBJ databases">
        <title>EvidentialGene: Evidence-directed Construction of Genes on Genomes.</title>
        <authorList>
            <person name="Gilbert D.G."/>
            <person name="Choi J.-H."/>
            <person name="Mockaitis K."/>
            <person name="Colbourne J."/>
            <person name="Pfrender M."/>
        </authorList>
    </citation>
    <scope>NUCLEOTIDE SEQUENCE [LARGE SCALE GENOMIC DNA]</scope>
    <source>
        <strain evidence="1 2">Xinb3</strain>
        <tissue evidence="1">Complete organism</tissue>
    </source>
</reference>